<evidence type="ECO:0000256" key="1">
    <source>
        <dbReference type="SAM" id="MobiDB-lite"/>
    </source>
</evidence>
<keyword evidence="3" id="KW-1185">Reference proteome</keyword>
<sequence>MSDAPFELVDAKDSFIDSDWFHHCRETRTPFVVVRSGEHSADVLWDYITLPPECDASLQENLPALEQDARAIFDRYAIPESYLRVKATLIGFDRLPFDRAKSAAADLYHLIAAYLPVAEAADIPVGGATNNRRAETDPPSDTTASAPLRLWVEATSTSSAA</sequence>
<dbReference type="EMBL" id="FNNZ01000003">
    <property type="protein sequence ID" value="SDW31784.1"/>
    <property type="molecule type" value="Genomic_DNA"/>
</dbReference>
<accession>A0A1H2SKY5</accession>
<evidence type="ECO:0000313" key="2">
    <source>
        <dbReference type="EMBL" id="SDW31784.1"/>
    </source>
</evidence>
<dbReference type="RefSeq" id="WP_093028484.1">
    <property type="nucleotide sequence ID" value="NZ_FNNZ01000003.1"/>
</dbReference>
<dbReference type="OrthoDB" id="5766686at2"/>
<feature type="region of interest" description="Disordered" evidence="1">
    <location>
        <begin position="128"/>
        <end position="147"/>
    </location>
</feature>
<name>A0A1H2SKY5_THIRO</name>
<reference evidence="3" key="1">
    <citation type="submission" date="2016-10" db="EMBL/GenBank/DDBJ databases">
        <authorList>
            <person name="Varghese N."/>
            <person name="Submissions S."/>
        </authorList>
    </citation>
    <scope>NUCLEOTIDE SEQUENCE [LARGE SCALE GENOMIC DNA]</scope>
    <source>
        <strain evidence="3">DSM 217</strain>
    </source>
</reference>
<protein>
    <submittedName>
        <fullName evidence="2">Uncharacterized protein</fullName>
    </submittedName>
</protein>
<proteinExistence type="predicted"/>
<dbReference type="Proteomes" id="UP000198816">
    <property type="component" value="Unassembled WGS sequence"/>
</dbReference>
<dbReference type="AlphaFoldDB" id="A0A1H2SKY5"/>
<organism evidence="2 3">
    <name type="scientific">Thiocapsa roseopersicina</name>
    <dbReference type="NCBI Taxonomy" id="1058"/>
    <lineage>
        <taxon>Bacteria</taxon>
        <taxon>Pseudomonadati</taxon>
        <taxon>Pseudomonadota</taxon>
        <taxon>Gammaproteobacteria</taxon>
        <taxon>Chromatiales</taxon>
        <taxon>Chromatiaceae</taxon>
        <taxon>Thiocapsa</taxon>
    </lineage>
</organism>
<evidence type="ECO:0000313" key="3">
    <source>
        <dbReference type="Proteomes" id="UP000198816"/>
    </source>
</evidence>
<dbReference type="STRING" id="1058.SAMN05421783_10312"/>
<gene>
    <name evidence="2" type="ORF">SAMN05421783_10312</name>
</gene>